<comment type="subcellular location">
    <subcellularLocation>
        <location evidence="1">Cell membrane</location>
        <topology evidence="1">Peripheral membrane protein</topology>
    </subcellularLocation>
</comment>
<dbReference type="InterPro" id="IPR017871">
    <property type="entry name" value="ABC_transporter-like_CS"/>
</dbReference>
<dbReference type="AlphaFoldDB" id="A0A7Z1AX94"/>
<dbReference type="RefSeq" id="WP_075135317.1">
    <property type="nucleotide sequence ID" value="NZ_MSIF01000013.1"/>
</dbReference>
<dbReference type="GO" id="GO:0016887">
    <property type="term" value="F:ATP hydrolysis activity"/>
    <property type="evidence" value="ECO:0007669"/>
    <property type="project" value="InterPro"/>
</dbReference>
<dbReference type="InterPro" id="IPR003439">
    <property type="entry name" value="ABC_transporter-like_ATP-bd"/>
</dbReference>
<dbReference type="EMBL" id="MSIF01000013">
    <property type="protein sequence ID" value="OLF08013.1"/>
    <property type="molecule type" value="Genomic_DNA"/>
</dbReference>
<evidence type="ECO:0000313" key="8">
    <source>
        <dbReference type="EMBL" id="OLF08013.1"/>
    </source>
</evidence>
<accession>A0A7Z1AX94</accession>
<evidence type="ECO:0000256" key="5">
    <source>
        <dbReference type="ARBA" id="ARBA00022840"/>
    </source>
</evidence>
<proteinExistence type="predicted"/>
<keyword evidence="4" id="KW-0547">Nucleotide-binding</keyword>
<sequence length="261" mass="28252">MTPTISCTDLEVTLPGASGAVNILAGVNLSVAKAEFVSILGTSGSGKTTLLRVLGGLLPATGGEVRCDGTPIQGPPDGVVTVFQDYAHSLLPWRTVRRNVALGIEARLGRAERDERVDEALTMVGLLERADEYPWRLSGGMQQRVQIARALATRPRVLLMDEPFGALDAMTKASLQDQLQQVQSLTETTIVFVTHDVEEAVYLSDRLVVLNGSPADIGLTLDIPLPRPRHQISTKERADYLELRHRVYEALGHTVGEPARG</sequence>
<dbReference type="CDD" id="cd03293">
    <property type="entry name" value="ABC_NrtD_SsuB_transporters"/>
    <property type="match status" value="1"/>
</dbReference>
<dbReference type="SMART" id="SM00382">
    <property type="entry name" value="AAA"/>
    <property type="match status" value="1"/>
</dbReference>
<dbReference type="PANTHER" id="PTHR42788:SF7">
    <property type="entry name" value="NITRATE ABC TRANSPORTER ATP-BINDING PROTEIN"/>
    <property type="match status" value="1"/>
</dbReference>
<dbReference type="GO" id="GO:0005524">
    <property type="term" value="F:ATP binding"/>
    <property type="evidence" value="ECO:0007669"/>
    <property type="project" value="UniProtKB-KW"/>
</dbReference>
<evidence type="ECO:0000256" key="6">
    <source>
        <dbReference type="ARBA" id="ARBA00023136"/>
    </source>
</evidence>
<dbReference type="SUPFAM" id="SSF52540">
    <property type="entry name" value="P-loop containing nucleoside triphosphate hydrolases"/>
    <property type="match status" value="1"/>
</dbReference>
<dbReference type="Pfam" id="PF00005">
    <property type="entry name" value="ABC_tran"/>
    <property type="match status" value="1"/>
</dbReference>
<comment type="caution">
    <text evidence="8">The sequence shown here is derived from an EMBL/GenBank/DDBJ whole genome shotgun (WGS) entry which is preliminary data.</text>
</comment>
<dbReference type="PROSITE" id="PS50893">
    <property type="entry name" value="ABC_TRANSPORTER_2"/>
    <property type="match status" value="1"/>
</dbReference>
<protein>
    <submittedName>
        <fullName evidence="8">ABC transporter</fullName>
    </submittedName>
</protein>
<keyword evidence="2" id="KW-0813">Transport</keyword>
<organism evidence="8 9">
    <name type="scientific">Actinophytocola xinjiangensis</name>
    <dbReference type="NCBI Taxonomy" id="485602"/>
    <lineage>
        <taxon>Bacteria</taxon>
        <taxon>Bacillati</taxon>
        <taxon>Actinomycetota</taxon>
        <taxon>Actinomycetes</taxon>
        <taxon>Pseudonocardiales</taxon>
        <taxon>Pseudonocardiaceae</taxon>
    </lineage>
</organism>
<dbReference type="Proteomes" id="UP000185696">
    <property type="component" value="Unassembled WGS sequence"/>
</dbReference>
<dbReference type="GO" id="GO:0005886">
    <property type="term" value="C:plasma membrane"/>
    <property type="evidence" value="ECO:0007669"/>
    <property type="project" value="UniProtKB-SubCell"/>
</dbReference>
<dbReference type="InterPro" id="IPR050166">
    <property type="entry name" value="ABC_transporter_ATP-bind"/>
</dbReference>
<evidence type="ECO:0000256" key="2">
    <source>
        <dbReference type="ARBA" id="ARBA00022448"/>
    </source>
</evidence>
<feature type="domain" description="ABC transporter" evidence="7">
    <location>
        <begin position="5"/>
        <end position="237"/>
    </location>
</feature>
<evidence type="ECO:0000256" key="1">
    <source>
        <dbReference type="ARBA" id="ARBA00004202"/>
    </source>
</evidence>
<dbReference type="PROSITE" id="PS00211">
    <property type="entry name" value="ABC_TRANSPORTER_1"/>
    <property type="match status" value="1"/>
</dbReference>
<dbReference type="InterPro" id="IPR027417">
    <property type="entry name" value="P-loop_NTPase"/>
</dbReference>
<keyword evidence="5" id="KW-0067">ATP-binding</keyword>
<evidence type="ECO:0000259" key="7">
    <source>
        <dbReference type="PROSITE" id="PS50893"/>
    </source>
</evidence>
<evidence type="ECO:0000256" key="4">
    <source>
        <dbReference type="ARBA" id="ARBA00022741"/>
    </source>
</evidence>
<dbReference type="OrthoDB" id="4533303at2"/>
<dbReference type="Gene3D" id="3.40.50.300">
    <property type="entry name" value="P-loop containing nucleotide triphosphate hydrolases"/>
    <property type="match status" value="1"/>
</dbReference>
<keyword evidence="6" id="KW-0472">Membrane</keyword>
<dbReference type="InterPro" id="IPR003593">
    <property type="entry name" value="AAA+_ATPase"/>
</dbReference>
<keyword evidence="9" id="KW-1185">Reference proteome</keyword>
<keyword evidence="3" id="KW-1003">Cell membrane</keyword>
<dbReference type="PANTHER" id="PTHR42788">
    <property type="entry name" value="TAURINE IMPORT ATP-BINDING PROTEIN-RELATED"/>
    <property type="match status" value="1"/>
</dbReference>
<evidence type="ECO:0000256" key="3">
    <source>
        <dbReference type="ARBA" id="ARBA00022475"/>
    </source>
</evidence>
<reference evidence="8 9" key="1">
    <citation type="submission" date="2016-12" db="EMBL/GenBank/DDBJ databases">
        <title>The draft genome sequence of Actinophytocola xinjiangensis.</title>
        <authorList>
            <person name="Wang W."/>
            <person name="Yuan L."/>
        </authorList>
    </citation>
    <scope>NUCLEOTIDE SEQUENCE [LARGE SCALE GENOMIC DNA]</scope>
    <source>
        <strain evidence="8 9">CGMCC 4.4663</strain>
    </source>
</reference>
<gene>
    <name evidence="8" type="ORF">BLA60_24375</name>
</gene>
<evidence type="ECO:0000313" key="9">
    <source>
        <dbReference type="Proteomes" id="UP000185696"/>
    </source>
</evidence>
<name>A0A7Z1AX94_9PSEU</name>